<gene>
    <name evidence="2" type="ORF">FO440_16775</name>
</gene>
<dbReference type="Pfam" id="PF00578">
    <property type="entry name" value="AhpC-TSA"/>
    <property type="match status" value="1"/>
</dbReference>
<reference evidence="2 3" key="1">
    <citation type="submission" date="2019-07" db="EMBL/GenBank/DDBJ databases">
        <authorList>
            <person name="Huq M.A."/>
        </authorList>
    </citation>
    <scope>NUCLEOTIDE SEQUENCE [LARGE SCALE GENOMIC DNA]</scope>
    <source>
        <strain evidence="2 3">MAH-19</strain>
    </source>
</reference>
<keyword evidence="3" id="KW-1185">Reference proteome</keyword>
<feature type="domain" description="Alkyl hydroperoxide reductase subunit C/ Thiol specific antioxidant" evidence="1">
    <location>
        <begin position="60"/>
        <end position="181"/>
    </location>
</feature>
<accession>A0A556MHL4</accession>
<dbReference type="InterPro" id="IPR000866">
    <property type="entry name" value="AhpC/TSA"/>
</dbReference>
<dbReference type="AlphaFoldDB" id="A0A556MHL4"/>
<name>A0A556MHL4_9SPHI</name>
<evidence type="ECO:0000313" key="2">
    <source>
        <dbReference type="EMBL" id="TSJ39401.1"/>
    </source>
</evidence>
<proteinExistence type="predicted"/>
<dbReference type="EMBL" id="VLPK01000003">
    <property type="protein sequence ID" value="TSJ39401.1"/>
    <property type="molecule type" value="Genomic_DNA"/>
</dbReference>
<dbReference type="GO" id="GO:0016491">
    <property type="term" value="F:oxidoreductase activity"/>
    <property type="evidence" value="ECO:0007669"/>
    <property type="project" value="InterPro"/>
</dbReference>
<comment type="caution">
    <text evidence="2">The sequence shown here is derived from an EMBL/GenBank/DDBJ whole genome shotgun (WGS) entry which is preliminary data.</text>
</comment>
<dbReference type="OrthoDB" id="645652at2"/>
<dbReference type="Proteomes" id="UP000318733">
    <property type="component" value="Unassembled WGS sequence"/>
</dbReference>
<dbReference type="RefSeq" id="WP_144249438.1">
    <property type="nucleotide sequence ID" value="NZ_VLPK01000003.1"/>
</dbReference>
<sequence length="214" mass="24644">MLTTINKYPFFDLSEIIPDNDLAYKTYQKLKPVRTGNLIPDINLVTDYKRWKTFYNGAVSRGPITLKHLYGKPLTIAFYSKHWGDRGVTQLQRLNTIQNEIKANGGNLLILTDEANDEQLAKLTWDHSLSLNFYHDINNEIAEKFRIYSEKDPTWNTFSGIDVNIPLLAVYVIDTERHIVYDHIDRDLTNTFIADDIIASVYNASLTNIRSQSA</sequence>
<dbReference type="SUPFAM" id="SSF52833">
    <property type="entry name" value="Thioredoxin-like"/>
    <property type="match status" value="1"/>
</dbReference>
<evidence type="ECO:0000259" key="1">
    <source>
        <dbReference type="Pfam" id="PF00578"/>
    </source>
</evidence>
<organism evidence="2 3">
    <name type="scientific">Mucilaginibacter corticis</name>
    <dbReference type="NCBI Taxonomy" id="2597670"/>
    <lineage>
        <taxon>Bacteria</taxon>
        <taxon>Pseudomonadati</taxon>
        <taxon>Bacteroidota</taxon>
        <taxon>Sphingobacteriia</taxon>
        <taxon>Sphingobacteriales</taxon>
        <taxon>Sphingobacteriaceae</taxon>
        <taxon>Mucilaginibacter</taxon>
    </lineage>
</organism>
<dbReference type="GO" id="GO:0016209">
    <property type="term" value="F:antioxidant activity"/>
    <property type="evidence" value="ECO:0007669"/>
    <property type="project" value="InterPro"/>
</dbReference>
<dbReference type="Gene3D" id="3.40.30.10">
    <property type="entry name" value="Glutaredoxin"/>
    <property type="match status" value="1"/>
</dbReference>
<evidence type="ECO:0000313" key="3">
    <source>
        <dbReference type="Proteomes" id="UP000318733"/>
    </source>
</evidence>
<dbReference type="InterPro" id="IPR036249">
    <property type="entry name" value="Thioredoxin-like_sf"/>
</dbReference>
<protein>
    <submittedName>
        <fullName evidence="2">Peroxiredoxin family protein</fullName>
    </submittedName>
</protein>